<feature type="compositionally biased region" description="Basic and acidic residues" evidence="5">
    <location>
        <begin position="25"/>
        <end position="36"/>
    </location>
</feature>
<dbReference type="SUPFAM" id="SSF50978">
    <property type="entry name" value="WD40 repeat-like"/>
    <property type="match status" value="1"/>
</dbReference>
<dbReference type="InterPro" id="IPR036322">
    <property type="entry name" value="WD40_repeat_dom_sf"/>
</dbReference>
<feature type="region of interest" description="Disordered" evidence="5">
    <location>
        <begin position="1"/>
        <end position="118"/>
    </location>
</feature>
<protein>
    <submittedName>
        <fullName evidence="6">WD40 repeat-like protein</fullName>
    </submittedName>
</protein>
<evidence type="ECO:0000256" key="3">
    <source>
        <dbReference type="ARBA" id="ARBA00022737"/>
    </source>
</evidence>
<dbReference type="Proteomes" id="UP000799428">
    <property type="component" value="Unassembled WGS sequence"/>
</dbReference>
<dbReference type="GO" id="GO:0031929">
    <property type="term" value="P:TOR signaling"/>
    <property type="evidence" value="ECO:0007669"/>
    <property type="project" value="InterPro"/>
</dbReference>
<dbReference type="PANTHER" id="PTHR19842:SF0">
    <property type="entry name" value="TARGET OF RAPAMYCIN COMPLEX SUBUNIT LST8"/>
    <property type="match status" value="1"/>
</dbReference>
<sequence length="1213" mass="134792">MDTEEDDGLGLYGTRNSVVSPTVPTRDRPSSEDTKPYDNSNSILKAFNSRTLPKKSSTPHLKVSTGNSSSKPGSFSAAVGFSSDEERDSVLSNSPAPRDETVSGNASALSPPTFQTKGEWPEQETHFLIFLKEVKKLSWRDLMIVYQKEFPTRNYGSVQTYYSHKVNKRDRSLDPPRLNLPPNFSADALVDWPSVHSRFPLPIQNSRLTQEAEQLRRQNRKPPQRHFSESREGSSANESGPPKARPRRAAPVNYTWPKRRFVSQEDEGLIMDDLDVVDAQGIFSPARTGQSSDELHLGPDTVIPVDKPMMMDFEQEDAGVAVALGQNLPYLSFSQRSVVKSCPKEGEWEQLTGRNWQGLVLHVDFNHKEEQVVERTIAKVLPGTQAESTSLRKRLHKVLRHQPDHKILQLAYEIRRKLSTRDQASIDAFLVDAKAGKLHSKPQIERIGAVRPNRKFSSAPKTSASSLIRQRELGLQSRRGWKSACRPLSYQMQNNVQDTLGPVFSFTGASSDIHTVAWSADGQCFAAGAVCVTDVHSMQYNRPNNLLYGDLTNGTIRELGEHWIDRPLTDTGPNSTYAMQASQPPYLYTTISSVAFSPSGEYMFSAGYDEVAAIWRTSRDGSQPEVVKQLKHKKPVDILTVGCHGKVATASKKPNNAVKVICMNENNPTEITKQSYASTKAQQHSNLNILPTALQFEPNYGRLLLAGFGANSKASESRLDTFGDICLWDVETQQQLSILGSGKNVFDVAFNPTQAHQPLFAVGCVAGQNVNRGTRSLLRLHDIVTDGRYSMVMEMECAALDMNDVVWCPYDENLIAAGCTSGRTYVWDIRNPNDYLYSLSHGKSLMPLDEYADREVTDTGVRFLSWGHNATRLYSGSSDGVVKVWDVVGSPQDVFIKDLITIDSGVMSGAFSPDKSKLIVGEVNGSISILEVGRDDCSIKETERLRYLPYQTSDADHMEVDASKETMEVDSGRAIASELLVAEEMISIPMSGLPIRQSVQGPNYRGPFDNGVDAPFLREQALEMQLRMTATSGTECSIPSCMDDISKITFEETGDSGRSADRIPDELRKQWKLTGSSQSTFPGKAKCVDCGRPARPVESTSNIVDSARCERCSFTCFRCGAMNKIRPETDRFECAECLRIWSIGALGYECLQGKDMRVGDPLKGIRETSPELEKRRRQRAKFLDDDTTFGDDMNALTDYYLSLAISRPDSPPL</sequence>
<dbReference type="Gene3D" id="2.130.10.10">
    <property type="entry name" value="YVTN repeat-like/Quinoprotein amine dehydrogenase"/>
    <property type="match status" value="1"/>
</dbReference>
<dbReference type="SMART" id="SM00320">
    <property type="entry name" value="WD40"/>
    <property type="match status" value="6"/>
</dbReference>
<keyword evidence="3" id="KW-0677">Repeat</keyword>
<feature type="repeat" description="WD" evidence="4">
    <location>
        <begin position="591"/>
        <end position="615"/>
    </location>
</feature>
<dbReference type="PANTHER" id="PTHR19842">
    <property type="entry name" value="G BETA-LIKE PROTEIN GBL"/>
    <property type="match status" value="1"/>
</dbReference>
<dbReference type="AlphaFoldDB" id="A0A6G1KF04"/>
<dbReference type="GO" id="GO:0031931">
    <property type="term" value="C:TORC1 complex"/>
    <property type="evidence" value="ECO:0007669"/>
    <property type="project" value="InterPro"/>
</dbReference>
<gene>
    <name evidence="6" type="ORF">K504DRAFT_376481</name>
</gene>
<dbReference type="GO" id="GO:0031932">
    <property type="term" value="C:TORC2 complex"/>
    <property type="evidence" value="ECO:0007669"/>
    <property type="project" value="InterPro"/>
</dbReference>
<keyword evidence="7" id="KW-1185">Reference proteome</keyword>
<keyword evidence="2 4" id="KW-0853">WD repeat</keyword>
<evidence type="ECO:0000256" key="2">
    <source>
        <dbReference type="ARBA" id="ARBA00022574"/>
    </source>
</evidence>
<dbReference type="InterPro" id="IPR015943">
    <property type="entry name" value="WD40/YVTN_repeat-like_dom_sf"/>
</dbReference>
<dbReference type="PROSITE" id="PS50082">
    <property type="entry name" value="WD_REPEATS_2"/>
    <property type="match status" value="2"/>
</dbReference>
<feature type="compositionally biased region" description="Polar residues" evidence="5">
    <location>
        <begin position="102"/>
        <end position="116"/>
    </location>
</feature>
<reference evidence="6" key="1">
    <citation type="journal article" date="2020" name="Stud. Mycol.">
        <title>101 Dothideomycetes genomes: a test case for predicting lifestyles and emergence of pathogens.</title>
        <authorList>
            <person name="Haridas S."/>
            <person name="Albert R."/>
            <person name="Binder M."/>
            <person name="Bloem J."/>
            <person name="Labutti K."/>
            <person name="Salamov A."/>
            <person name="Andreopoulos B."/>
            <person name="Baker S."/>
            <person name="Barry K."/>
            <person name="Bills G."/>
            <person name="Bluhm B."/>
            <person name="Cannon C."/>
            <person name="Castanera R."/>
            <person name="Culley D."/>
            <person name="Daum C."/>
            <person name="Ezra D."/>
            <person name="Gonzalez J."/>
            <person name="Henrissat B."/>
            <person name="Kuo A."/>
            <person name="Liang C."/>
            <person name="Lipzen A."/>
            <person name="Lutzoni F."/>
            <person name="Magnuson J."/>
            <person name="Mondo S."/>
            <person name="Nolan M."/>
            <person name="Ohm R."/>
            <person name="Pangilinan J."/>
            <person name="Park H.-J."/>
            <person name="Ramirez L."/>
            <person name="Alfaro M."/>
            <person name="Sun H."/>
            <person name="Tritt A."/>
            <person name="Yoshinaga Y."/>
            <person name="Zwiers L.-H."/>
            <person name="Turgeon B."/>
            <person name="Goodwin S."/>
            <person name="Spatafora J."/>
            <person name="Crous P."/>
            <person name="Grigoriev I."/>
        </authorList>
    </citation>
    <scope>NUCLEOTIDE SEQUENCE</scope>
    <source>
        <strain evidence="6">CBS 279.74</strain>
    </source>
</reference>
<feature type="region of interest" description="Disordered" evidence="5">
    <location>
        <begin position="203"/>
        <end position="252"/>
    </location>
</feature>
<feature type="compositionally biased region" description="Polar residues" evidence="5">
    <location>
        <begin position="14"/>
        <end position="23"/>
    </location>
</feature>
<evidence type="ECO:0000256" key="5">
    <source>
        <dbReference type="SAM" id="MobiDB-lite"/>
    </source>
</evidence>
<comment type="similarity">
    <text evidence="1">Belongs to the WD repeat LST8 family.</text>
</comment>
<dbReference type="OrthoDB" id="10248252at2759"/>
<evidence type="ECO:0000256" key="1">
    <source>
        <dbReference type="ARBA" id="ARBA00009890"/>
    </source>
</evidence>
<evidence type="ECO:0000256" key="4">
    <source>
        <dbReference type="PROSITE-ProRule" id="PRU00221"/>
    </source>
</evidence>
<organism evidence="6 7">
    <name type="scientific">Pleomassaria siparia CBS 279.74</name>
    <dbReference type="NCBI Taxonomy" id="1314801"/>
    <lineage>
        <taxon>Eukaryota</taxon>
        <taxon>Fungi</taxon>
        <taxon>Dikarya</taxon>
        <taxon>Ascomycota</taxon>
        <taxon>Pezizomycotina</taxon>
        <taxon>Dothideomycetes</taxon>
        <taxon>Pleosporomycetidae</taxon>
        <taxon>Pleosporales</taxon>
        <taxon>Pleomassariaceae</taxon>
        <taxon>Pleomassaria</taxon>
    </lineage>
</organism>
<feature type="repeat" description="WD" evidence="4">
    <location>
        <begin position="861"/>
        <end position="887"/>
    </location>
</feature>
<dbReference type="InterPro" id="IPR001680">
    <property type="entry name" value="WD40_rpt"/>
</dbReference>
<accession>A0A6G1KF04</accession>
<dbReference type="GO" id="GO:0032956">
    <property type="term" value="P:regulation of actin cytoskeleton organization"/>
    <property type="evidence" value="ECO:0007669"/>
    <property type="project" value="TreeGrafter"/>
</dbReference>
<dbReference type="EMBL" id="MU005768">
    <property type="protein sequence ID" value="KAF2710937.1"/>
    <property type="molecule type" value="Genomic_DNA"/>
</dbReference>
<dbReference type="Pfam" id="PF00400">
    <property type="entry name" value="WD40"/>
    <property type="match status" value="2"/>
</dbReference>
<evidence type="ECO:0000313" key="6">
    <source>
        <dbReference type="EMBL" id="KAF2710937.1"/>
    </source>
</evidence>
<dbReference type="PROSITE" id="PS00678">
    <property type="entry name" value="WD_REPEATS_1"/>
    <property type="match status" value="1"/>
</dbReference>
<dbReference type="InterPro" id="IPR037588">
    <property type="entry name" value="MLST8"/>
</dbReference>
<proteinExistence type="inferred from homology"/>
<evidence type="ECO:0000313" key="7">
    <source>
        <dbReference type="Proteomes" id="UP000799428"/>
    </source>
</evidence>
<name>A0A6G1KF04_9PLEO</name>
<feature type="compositionally biased region" description="Polar residues" evidence="5">
    <location>
        <begin position="37"/>
        <end position="73"/>
    </location>
</feature>
<feature type="compositionally biased region" description="Polar residues" evidence="5">
    <location>
        <begin position="203"/>
        <end position="212"/>
    </location>
</feature>
<dbReference type="InterPro" id="IPR019775">
    <property type="entry name" value="WD40_repeat_CS"/>
</dbReference>